<feature type="region of interest" description="Disordered" evidence="1">
    <location>
        <begin position="301"/>
        <end position="322"/>
    </location>
</feature>
<proteinExistence type="predicted"/>
<feature type="transmembrane region" description="Helical" evidence="2">
    <location>
        <begin position="136"/>
        <end position="161"/>
    </location>
</feature>
<organism evidence="3 4">
    <name type="scientific">Nocardia niwae</name>
    <dbReference type="NCBI Taxonomy" id="626084"/>
    <lineage>
        <taxon>Bacteria</taxon>
        <taxon>Bacillati</taxon>
        <taxon>Actinomycetota</taxon>
        <taxon>Actinomycetes</taxon>
        <taxon>Mycobacteriales</taxon>
        <taxon>Nocardiaceae</taxon>
        <taxon>Nocardia</taxon>
    </lineage>
</organism>
<dbReference type="Proteomes" id="UP001550535">
    <property type="component" value="Unassembled WGS sequence"/>
</dbReference>
<keyword evidence="4" id="KW-1185">Reference proteome</keyword>
<comment type="caution">
    <text evidence="3">The sequence shown here is derived from an EMBL/GenBank/DDBJ whole genome shotgun (WGS) entry which is preliminary data.</text>
</comment>
<sequence>MTARSAQTTPAMIHSWFGVIGAIVAPTTIITALCYYFGYVYTRKRLAYFGVDCDALGFTSSDYVVGSVSVLYAPLLLLLVGWFVTAWIGVYARRFIKTGRRPVLVRNIGRAGLALGAVLIAIGVVAAVSPRRVPHFSLIAWAFSPGALAVGGLLVVGGYWVLSASTTEPDTRGTTTRVSQLLAIAVSLLALFGLMNSFASRLGEDAAQLDAHNLWAKESVVSVVTDERLDVPRNLVAETLVVTQQGKPPAFRYQCFRSIVVRGDLWVLVPAKWSAENGFAVIVPADSSVVSVSRSKRVREYAESHPDSQNEPWECPERAANR</sequence>
<evidence type="ECO:0000313" key="4">
    <source>
        <dbReference type="Proteomes" id="UP001550535"/>
    </source>
</evidence>
<keyword evidence="2" id="KW-1133">Transmembrane helix</keyword>
<evidence type="ECO:0000256" key="2">
    <source>
        <dbReference type="SAM" id="Phobius"/>
    </source>
</evidence>
<accession>A0ABV2XFZ0</accession>
<evidence type="ECO:0008006" key="5">
    <source>
        <dbReference type="Google" id="ProtNLM"/>
    </source>
</evidence>
<protein>
    <recommendedName>
        <fullName evidence="5">DUF5671 domain-containing protein</fullName>
    </recommendedName>
</protein>
<dbReference type="EMBL" id="JBEYBR010000067">
    <property type="protein sequence ID" value="MEU2124800.1"/>
    <property type="molecule type" value="Genomic_DNA"/>
</dbReference>
<evidence type="ECO:0000313" key="3">
    <source>
        <dbReference type="EMBL" id="MEU2124800.1"/>
    </source>
</evidence>
<keyword evidence="2" id="KW-0812">Transmembrane</keyword>
<dbReference type="RefSeq" id="WP_357992651.1">
    <property type="nucleotide sequence ID" value="NZ_JBEYBR010000067.1"/>
</dbReference>
<feature type="transmembrane region" description="Helical" evidence="2">
    <location>
        <begin position="12"/>
        <end position="38"/>
    </location>
</feature>
<gene>
    <name evidence="3" type="ORF">ABZ507_23585</name>
</gene>
<feature type="transmembrane region" description="Helical" evidence="2">
    <location>
        <begin position="111"/>
        <end position="130"/>
    </location>
</feature>
<keyword evidence="2" id="KW-0472">Membrane</keyword>
<reference evidence="3 4" key="1">
    <citation type="submission" date="2024-06" db="EMBL/GenBank/DDBJ databases">
        <title>The Natural Products Discovery Center: Release of the First 8490 Sequenced Strains for Exploring Actinobacteria Biosynthetic Diversity.</title>
        <authorList>
            <person name="Kalkreuter E."/>
            <person name="Kautsar S.A."/>
            <person name="Yang D."/>
            <person name="Bader C.D."/>
            <person name="Teijaro C.N."/>
            <person name="Fluegel L."/>
            <person name="Davis C.M."/>
            <person name="Simpson J.R."/>
            <person name="Lauterbach L."/>
            <person name="Steele A.D."/>
            <person name="Gui C."/>
            <person name="Meng S."/>
            <person name="Li G."/>
            <person name="Viehrig K."/>
            <person name="Ye F."/>
            <person name="Su P."/>
            <person name="Kiefer A.F."/>
            <person name="Nichols A."/>
            <person name="Cepeda A.J."/>
            <person name="Yan W."/>
            <person name="Fan B."/>
            <person name="Jiang Y."/>
            <person name="Adhikari A."/>
            <person name="Zheng C.-J."/>
            <person name="Schuster L."/>
            <person name="Cowan T.M."/>
            <person name="Smanski M.J."/>
            <person name="Chevrette M.G."/>
            <person name="De Carvalho L.P.S."/>
            <person name="Shen B."/>
        </authorList>
    </citation>
    <scope>NUCLEOTIDE SEQUENCE [LARGE SCALE GENOMIC DNA]</scope>
    <source>
        <strain evidence="3 4">NPDC019434</strain>
    </source>
</reference>
<feature type="transmembrane region" description="Helical" evidence="2">
    <location>
        <begin position="70"/>
        <end position="90"/>
    </location>
</feature>
<evidence type="ECO:0000256" key="1">
    <source>
        <dbReference type="SAM" id="MobiDB-lite"/>
    </source>
</evidence>
<name>A0ABV2XFZ0_9NOCA</name>
<feature type="transmembrane region" description="Helical" evidence="2">
    <location>
        <begin position="181"/>
        <end position="199"/>
    </location>
</feature>